<dbReference type="PANTHER" id="PTHR30469">
    <property type="entry name" value="MULTIDRUG RESISTANCE PROTEIN MDTA"/>
    <property type="match status" value="1"/>
</dbReference>
<gene>
    <name evidence="4" type="ORF">DY251_13785</name>
</gene>
<dbReference type="Gene3D" id="2.40.30.170">
    <property type="match status" value="1"/>
</dbReference>
<protein>
    <submittedName>
        <fullName evidence="4">Efflux RND transporter periplasmic adaptor subunit</fullName>
    </submittedName>
</protein>
<dbReference type="InterPro" id="IPR006143">
    <property type="entry name" value="RND_pump_MFP"/>
</dbReference>
<dbReference type="RefSeq" id="WP_116624496.1">
    <property type="nucleotide sequence ID" value="NZ_QURN01000010.1"/>
</dbReference>
<evidence type="ECO:0000313" key="5">
    <source>
        <dbReference type="Proteomes" id="UP000262379"/>
    </source>
</evidence>
<dbReference type="PANTHER" id="PTHR30469:SF11">
    <property type="entry name" value="BLL4320 PROTEIN"/>
    <property type="match status" value="1"/>
</dbReference>
<proteinExistence type="inferred from homology"/>
<dbReference type="GO" id="GO:0015562">
    <property type="term" value="F:efflux transmembrane transporter activity"/>
    <property type="evidence" value="ECO:0007669"/>
    <property type="project" value="TreeGrafter"/>
</dbReference>
<dbReference type="FunFam" id="2.40.30.170:FF:000010">
    <property type="entry name" value="Efflux RND transporter periplasmic adaptor subunit"/>
    <property type="match status" value="1"/>
</dbReference>
<comment type="similarity">
    <text evidence="1">Belongs to the membrane fusion protein (MFP) (TC 8.A.1) family.</text>
</comment>
<dbReference type="GO" id="GO:1990281">
    <property type="term" value="C:efflux pump complex"/>
    <property type="evidence" value="ECO:0007669"/>
    <property type="project" value="TreeGrafter"/>
</dbReference>
<reference evidence="5" key="1">
    <citation type="submission" date="2018-08" db="EMBL/GenBank/DDBJ databases">
        <authorList>
            <person name="Im W.T."/>
        </authorList>
    </citation>
    <scope>NUCLEOTIDE SEQUENCE [LARGE SCALE GENOMIC DNA]</scope>
    <source>
        <strain evidence="5">LA-28</strain>
    </source>
</reference>
<keyword evidence="5" id="KW-1185">Reference proteome</keyword>
<dbReference type="Gene3D" id="1.10.287.470">
    <property type="entry name" value="Helix hairpin bin"/>
    <property type="match status" value="1"/>
</dbReference>
<dbReference type="Proteomes" id="UP000262379">
    <property type="component" value="Unassembled WGS sequence"/>
</dbReference>
<dbReference type="Gene3D" id="2.40.420.20">
    <property type="match status" value="1"/>
</dbReference>
<dbReference type="NCBIfam" id="TIGR01730">
    <property type="entry name" value="RND_mfp"/>
    <property type="match status" value="1"/>
</dbReference>
<organism evidence="4 5">
    <name type="scientific">Mesorhizobium denitrificans</name>
    <dbReference type="NCBI Taxonomy" id="2294114"/>
    <lineage>
        <taxon>Bacteria</taxon>
        <taxon>Pseudomonadati</taxon>
        <taxon>Pseudomonadota</taxon>
        <taxon>Alphaproteobacteria</taxon>
        <taxon>Hyphomicrobiales</taxon>
        <taxon>Phyllobacteriaceae</taxon>
        <taxon>Mesorhizobium</taxon>
    </lineage>
</organism>
<feature type="domain" description="Multidrug resistance protein MdtA-like barrel-sandwich hybrid" evidence="2">
    <location>
        <begin position="92"/>
        <end position="212"/>
    </location>
</feature>
<evidence type="ECO:0000313" key="4">
    <source>
        <dbReference type="EMBL" id="RFC66914.1"/>
    </source>
</evidence>
<name>A0A371XD14_9HYPH</name>
<evidence type="ECO:0000259" key="2">
    <source>
        <dbReference type="Pfam" id="PF25917"/>
    </source>
</evidence>
<dbReference type="Gene3D" id="2.40.50.100">
    <property type="match status" value="1"/>
</dbReference>
<evidence type="ECO:0000259" key="3">
    <source>
        <dbReference type="Pfam" id="PF25954"/>
    </source>
</evidence>
<sequence>MAAWKQLVLALAILIAAGVLWFFFFPGAKQTLAGLGFNVGTVENAARGSGSGNGNGSGGQRGPSEVIAAAVTSATINDRLSAIGTGQANASVVVNPFVAGRIVGISVQPGGKVDVGTMLAKLDSDSEEIALDRANLSVEDATTKLERVRALRTTNTATAVQFADAEIVLSNAKLEQRNAELALARRSVRSPIAGIVGILPIEVGDYVTTQTPIATIDDRSSIKVDFWVPERFASEIVVGQPVSASPVARPGDILEGKITAVDNRLDQTSRTMQVQATIQNKDDRLRAGMSFQVTMKFPGDTYPAVEPLAIQWGSDGAFVWVVRDGKGERVPVRIVQRNTETVLVQGNVTEGEMVVTQGVHLVRQGSALRIAGRDTSANGNATVVSGG</sequence>
<dbReference type="Pfam" id="PF25917">
    <property type="entry name" value="BSH_RND"/>
    <property type="match status" value="1"/>
</dbReference>
<dbReference type="EMBL" id="QURN01000010">
    <property type="protein sequence ID" value="RFC66914.1"/>
    <property type="molecule type" value="Genomic_DNA"/>
</dbReference>
<dbReference type="SUPFAM" id="SSF111369">
    <property type="entry name" value="HlyD-like secretion proteins"/>
    <property type="match status" value="1"/>
</dbReference>
<accession>A0A371XD14</accession>
<comment type="caution">
    <text evidence="4">The sequence shown here is derived from an EMBL/GenBank/DDBJ whole genome shotgun (WGS) entry which is preliminary data.</text>
</comment>
<evidence type="ECO:0000256" key="1">
    <source>
        <dbReference type="ARBA" id="ARBA00009477"/>
    </source>
</evidence>
<dbReference type="AlphaFoldDB" id="A0A371XD14"/>
<feature type="domain" description="CusB-like beta-barrel" evidence="3">
    <location>
        <begin position="225"/>
        <end position="296"/>
    </location>
</feature>
<dbReference type="Pfam" id="PF25954">
    <property type="entry name" value="Beta-barrel_RND_2"/>
    <property type="match status" value="1"/>
</dbReference>
<dbReference type="InterPro" id="IPR058625">
    <property type="entry name" value="MdtA-like_BSH"/>
</dbReference>
<dbReference type="InterPro" id="IPR058792">
    <property type="entry name" value="Beta-barrel_RND_2"/>
</dbReference>